<dbReference type="OrthoDB" id="2123952at2759"/>
<dbReference type="AlphaFoldDB" id="A0A1C7M1P0"/>
<reference evidence="1 2" key="1">
    <citation type="submission" date="2016-03" db="EMBL/GenBank/DDBJ databases">
        <title>Whole genome sequencing of Grifola frondosa 9006-11.</title>
        <authorList>
            <person name="Min B."/>
            <person name="Park H."/>
            <person name="Kim J.-G."/>
            <person name="Cho H."/>
            <person name="Oh Y.-L."/>
            <person name="Kong W.-S."/>
            <person name="Choi I.-G."/>
        </authorList>
    </citation>
    <scope>NUCLEOTIDE SEQUENCE [LARGE SCALE GENOMIC DNA]</scope>
    <source>
        <strain evidence="1 2">9006-11</strain>
    </source>
</reference>
<dbReference type="STRING" id="5627.A0A1C7M1P0"/>
<accession>A0A1C7M1P0</accession>
<gene>
    <name evidence="1" type="ORF">A0H81_09168</name>
</gene>
<protein>
    <submittedName>
        <fullName evidence="1">Uncharacterized protein</fullName>
    </submittedName>
</protein>
<evidence type="ECO:0000313" key="2">
    <source>
        <dbReference type="Proteomes" id="UP000092993"/>
    </source>
</evidence>
<dbReference type="Proteomes" id="UP000092993">
    <property type="component" value="Unassembled WGS sequence"/>
</dbReference>
<keyword evidence="2" id="KW-1185">Reference proteome</keyword>
<evidence type="ECO:0000313" key="1">
    <source>
        <dbReference type="EMBL" id="OBZ70893.1"/>
    </source>
</evidence>
<sequence>MIAASHSSHNTSDSAFSQQMDLFIMDSANYALLFPGEHLEWKEGLPTPPSKDSIWALLSDAEKAQFTVTAWLEMDAIEDAMGRHACGDGQSFMQGREILFSSRMYISFEFQRYIPQVYTGAKLLFYDKKAEDWLKHQAGVARHFNAVVNGLSTRPFLIFWLLSQMTRCLTLWSYDSTLTLALDVAKSFLTSAEHLMAVWPCPAQYRPYKVLHERLTTACYTAGMSPPPSGLVGSPMLL</sequence>
<comment type="caution">
    <text evidence="1">The sequence shown here is derived from an EMBL/GenBank/DDBJ whole genome shotgun (WGS) entry which is preliminary data.</text>
</comment>
<organism evidence="1 2">
    <name type="scientific">Grifola frondosa</name>
    <name type="common">Maitake</name>
    <name type="synonym">Polyporus frondosus</name>
    <dbReference type="NCBI Taxonomy" id="5627"/>
    <lineage>
        <taxon>Eukaryota</taxon>
        <taxon>Fungi</taxon>
        <taxon>Dikarya</taxon>
        <taxon>Basidiomycota</taxon>
        <taxon>Agaricomycotina</taxon>
        <taxon>Agaricomycetes</taxon>
        <taxon>Polyporales</taxon>
        <taxon>Grifolaceae</taxon>
        <taxon>Grifola</taxon>
    </lineage>
</organism>
<proteinExistence type="predicted"/>
<name>A0A1C7M1P0_GRIFR</name>
<dbReference type="EMBL" id="LUGG01000013">
    <property type="protein sequence ID" value="OBZ70893.1"/>
    <property type="molecule type" value="Genomic_DNA"/>
</dbReference>